<evidence type="ECO:0000256" key="4">
    <source>
        <dbReference type="ARBA" id="ARBA00023125"/>
    </source>
</evidence>
<evidence type="ECO:0000313" key="9">
    <source>
        <dbReference type="EMBL" id="KAH0818373.1"/>
    </source>
</evidence>
<dbReference type="SUPFAM" id="SSF102031">
    <property type="entry name" value="AXH domain"/>
    <property type="match status" value="1"/>
</dbReference>
<dbReference type="SMART" id="SM00536">
    <property type="entry name" value="AXH"/>
    <property type="match status" value="1"/>
</dbReference>
<keyword evidence="3" id="KW-0805">Transcription regulation</keyword>
<dbReference type="PANTHER" id="PTHR13392:SF13">
    <property type="entry name" value="AXH DOMAIN-CONTAINING PROTEIN"/>
    <property type="match status" value="1"/>
</dbReference>
<organism evidence="9 10">
    <name type="scientific">Tenebrio molitor</name>
    <name type="common">Yellow mealworm beetle</name>
    <dbReference type="NCBI Taxonomy" id="7067"/>
    <lineage>
        <taxon>Eukaryota</taxon>
        <taxon>Metazoa</taxon>
        <taxon>Ecdysozoa</taxon>
        <taxon>Arthropoda</taxon>
        <taxon>Hexapoda</taxon>
        <taxon>Insecta</taxon>
        <taxon>Pterygota</taxon>
        <taxon>Neoptera</taxon>
        <taxon>Endopterygota</taxon>
        <taxon>Coleoptera</taxon>
        <taxon>Polyphaga</taxon>
        <taxon>Cucujiformia</taxon>
        <taxon>Tenebrionidae</taxon>
        <taxon>Tenebrio</taxon>
    </lineage>
</organism>
<evidence type="ECO:0000256" key="2">
    <source>
        <dbReference type="ARBA" id="ARBA00022491"/>
    </source>
</evidence>
<keyword evidence="5" id="KW-0804">Transcription</keyword>
<keyword evidence="10" id="KW-1185">Reference proteome</keyword>
<reference evidence="9" key="1">
    <citation type="journal article" date="2020" name="J Insects Food Feed">
        <title>The yellow mealworm (Tenebrio molitor) genome: a resource for the emerging insects as food and feed industry.</title>
        <authorList>
            <person name="Eriksson T."/>
            <person name="Andere A."/>
            <person name="Kelstrup H."/>
            <person name="Emery V."/>
            <person name="Picard C."/>
        </authorList>
    </citation>
    <scope>NUCLEOTIDE SEQUENCE</scope>
    <source>
        <strain evidence="9">Stoneville</strain>
        <tissue evidence="9">Whole head</tissue>
    </source>
</reference>
<feature type="region of interest" description="Disordered" evidence="7">
    <location>
        <begin position="583"/>
        <end position="626"/>
    </location>
</feature>
<dbReference type="EMBL" id="JABDTM020017809">
    <property type="protein sequence ID" value="KAH0818373.1"/>
    <property type="molecule type" value="Genomic_DNA"/>
</dbReference>
<dbReference type="InterPro" id="IPR036096">
    <property type="entry name" value="Ataxin_AXH_dom_sf"/>
</dbReference>
<feature type="region of interest" description="Disordered" evidence="7">
    <location>
        <begin position="410"/>
        <end position="435"/>
    </location>
</feature>
<evidence type="ECO:0000256" key="1">
    <source>
        <dbReference type="ARBA" id="ARBA00004123"/>
    </source>
</evidence>
<dbReference type="Proteomes" id="UP000719412">
    <property type="component" value="Unassembled WGS sequence"/>
</dbReference>
<proteinExistence type="predicted"/>
<name>A0A8J6HRK8_TENMO</name>
<comment type="caution">
    <text evidence="9">The sequence shown here is derived from an EMBL/GenBank/DDBJ whole genome shotgun (WGS) entry which is preliminary data.</text>
</comment>
<accession>A0A8J6HRK8</accession>
<evidence type="ECO:0000313" key="10">
    <source>
        <dbReference type="Proteomes" id="UP000719412"/>
    </source>
</evidence>
<gene>
    <name evidence="9" type="ORF">GEV33_004418</name>
</gene>
<feature type="region of interest" description="Disordered" evidence="7">
    <location>
        <begin position="98"/>
        <end position="128"/>
    </location>
</feature>
<reference evidence="9" key="2">
    <citation type="submission" date="2021-08" db="EMBL/GenBank/DDBJ databases">
        <authorList>
            <person name="Eriksson T."/>
        </authorList>
    </citation>
    <scope>NUCLEOTIDE SEQUENCE</scope>
    <source>
        <strain evidence="9">Stoneville</strain>
        <tissue evidence="9">Whole head</tissue>
    </source>
</reference>
<evidence type="ECO:0000259" key="8">
    <source>
        <dbReference type="PROSITE" id="PS51148"/>
    </source>
</evidence>
<feature type="region of interest" description="Disordered" evidence="7">
    <location>
        <begin position="780"/>
        <end position="839"/>
    </location>
</feature>
<sequence length="839" mass="93622">MRRLLPDVNSVISASRDVFTVETCPKCRYPRQFQFQVSTSSIVLSDRSFFWISFPERFNDRFYEIIAGIRHQFVSNRLSVKNQSSGIGGKWALRLSGARESQRHRSANKSEEDAGEFRSLPPPPPSPSAASLRMINFCRSRLDIALHYEWVAVTAAAAANAVATIDEEHKGSSLARGSSTSGAGVYLVATGSSFAITARGRRDRDEWAPSPRQPQHAKAALIFTTRLNSACTHLQKLVNPIFQHDNVRPHMSRTTTQFLEEPNVDTIYGLLGLSICPQSNIENGSVAGISITSMNDGFTTSTHVVNRGQDICLVQIVLNSDYLLTKFNQRRWRWLKSPDWSPHQVLLVGHCIEAIPTSSGHLGTTLCEKRRAHPVPMISAGLEGRLPYMTYPEPWRGPPKQPPEFLRPAPKPIPPTSRYNGVSTSPNGMRLAPSQRPINKYPSSTSITNPVNLTQHKDEIVEELPFYRLYTTPHLSHFPQFTTMYQSHYPPMIRSTFPATSLQPLETYSPTTPTAITSSTFLSPPSTFSPPSPVKPGQSVLRDKRITSQTAQQTAQTQSNHQSVAFKVPSGKEGSLKHRILTRPEDGGRNIAPLDLQKPAETPRKRLNATMSPPRSPKKAVNNNNTVLSNFTKGSLIQLASGELRKIEDMRTEDFVSSAENSPELRLAESTVVRIEENPATGTATITLSYNQRRTQVEVESTMEHPFFVFGQGWASCCPERTQQCYRLKVHRLQVGDILISLTPREHFGTPSSIRSTTIMTTATSTAMTVRQLSMDSVPKMPRETDQSTNSQMQPINLHSSSHPPQTSPDNTLSVRKRSAPDQICDDEEQRSMRRHRIE</sequence>
<dbReference type="GO" id="GO:0005634">
    <property type="term" value="C:nucleus"/>
    <property type="evidence" value="ECO:0007669"/>
    <property type="project" value="UniProtKB-SubCell"/>
</dbReference>
<feature type="compositionally biased region" description="Basic and acidic residues" evidence="7">
    <location>
        <begin position="100"/>
        <end position="116"/>
    </location>
</feature>
<comment type="subcellular location">
    <subcellularLocation>
        <location evidence="1">Nucleus</location>
    </subcellularLocation>
</comment>
<evidence type="ECO:0000256" key="5">
    <source>
        <dbReference type="ARBA" id="ARBA00023163"/>
    </source>
</evidence>
<feature type="domain" description="AXH" evidence="8">
    <location>
        <begin position="619"/>
        <end position="750"/>
    </location>
</feature>
<dbReference type="AlphaFoldDB" id="A0A8J6HRK8"/>
<dbReference type="Pfam" id="PF08517">
    <property type="entry name" value="AXH"/>
    <property type="match status" value="1"/>
</dbReference>
<evidence type="ECO:0000256" key="7">
    <source>
        <dbReference type="SAM" id="MobiDB-lite"/>
    </source>
</evidence>
<keyword evidence="4" id="KW-0238">DNA-binding</keyword>
<dbReference type="InterPro" id="IPR003652">
    <property type="entry name" value="Ataxin_AXH_dom"/>
</dbReference>
<keyword evidence="2" id="KW-0678">Repressor</keyword>
<dbReference type="PROSITE" id="PS51148">
    <property type="entry name" value="AXH"/>
    <property type="match status" value="1"/>
</dbReference>
<protein>
    <recommendedName>
        <fullName evidence="8">AXH domain-containing protein</fullName>
    </recommendedName>
</protein>
<dbReference type="GO" id="GO:0006355">
    <property type="term" value="P:regulation of DNA-templated transcription"/>
    <property type="evidence" value="ECO:0007669"/>
    <property type="project" value="InterPro"/>
</dbReference>
<dbReference type="GO" id="GO:0003723">
    <property type="term" value="F:RNA binding"/>
    <property type="evidence" value="ECO:0007669"/>
    <property type="project" value="InterPro"/>
</dbReference>
<feature type="compositionally biased region" description="Polar residues" evidence="7">
    <location>
        <begin position="787"/>
        <end position="814"/>
    </location>
</feature>
<dbReference type="InterPro" id="IPR043404">
    <property type="entry name" value="ATAXIN1-like"/>
</dbReference>
<keyword evidence="6" id="KW-0539">Nucleus</keyword>
<evidence type="ECO:0000256" key="6">
    <source>
        <dbReference type="ARBA" id="ARBA00023242"/>
    </source>
</evidence>
<dbReference type="PANTHER" id="PTHR13392">
    <property type="entry name" value="ATAXIN 1"/>
    <property type="match status" value="1"/>
</dbReference>
<feature type="compositionally biased region" description="Polar residues" evidence="7">
    <location>
        <begin position="417"/>
        <end position="427"/>
    </location>
</feature>
<dbReference type="Gene3D" id="2.170.16.10">
    <property type="entry name" value="Hedgehog/Intein (Hint) domain"/>
    <property type="match status" value="1"/>
</dbReference>
<dbReference type="GO" id="GO:0003677">
    <property type="term" value="F:DNA binding"/>
    <property type="evidence" value="ECO:0007669"/>
    <property type="project" value="UniProtKB-KW"/>
</dbReference>
<evidence type="ECO:0000256" key="3">
    <source>
        <dbReference type="ARBA" id="ARBA00023015"/>
    </source>
</evidence>